<dbReference type="Proteomes" id="UP001160148">
    <property type="component" value="Unassembled WGS sequence"/>
</dbReference>
<comment type="caution">
    <text evidence="1">The sequence shown here is derived from an EMBL/GenBank/DDBJ whole genome shotgun (WGS) entry which is preliminary data.</text>
</comment>
<protein>
    <submittedName>
        <fullName evidence="1">Uncharacterized protein</fullName>
    </submittedName>
</protein>
<gene>
    <name evidence="1" type="ORF">MEUPH1_LOCUS3616</name>
</gene>
<proteinExistence type="predicted"/>
<dbReference type="EMBL" id="CARXXK010000001">
    <property type="protein sequence ID" value="CAI6346740.1"/>
    <property type="molecule type" value="Genomic_DNA"/>
</dbReference>
<evidence type="ECO:0000313" key="1">
    <source>
        <dbReference type="EMBL" id="CAI6346740.1"/>
    </source>
</evidence>
<name>A0AAV0VT10_9HEMI</name>
<reference evidence="1 2" key="1">
    <citation type="submission" date="2023-01" db="EMBL/GenBank/DDBJ databases">
        <authorList>
            <person name="Whitehead M."/>
        </authorList>
    </citation>
    <scope>NUCLEOTIDE SEQUENCE [LARGE SCALE GENOMIC DNA]</scope>
</reference>
<accession>A0AAV0VT10</accession>
<evidence type="ECO:0000313" key="2">
    <source>
        <dbReference type="Proteomes" id="UP001160148"/>
    </source>
</evidence>
<organism evidence="1 2">
    <name type="scientific">Macrosiphum euphorbiae</name>
    <name type="common">potato aphid</name>
    <dbReference type="NCBI Taxonomy" id="13131"/>
    <lineage>
        <taxon>Eukaryota</taxon>
        <taxon>Metazoa</taxon>
        <taxon>Ecdysozoa</taxon>
        <taxon>Arthropoda</taxon>
        <taxon>Hexapoda</taxon>
        <taxon>Insecta</taxon>
        <taxon>Pterygota</taxon>
        <taxon>Neoptera</taxon>
        <taxon>Paraneoptera</taxon>
        <taxon>Hemiptera</taxon>
        <taxon>Sternorrhyncha</taxon>
        <taxon>Aphidomorpha</taxon>
        <taxon>Aphidoidea</taxon>
        <taxon>Aphididae</taxon>
        <taxon>Macrosiphini</taxon>
        <taxon>Macrosiphum</taxon>
    </lineage>
</organism>
<dbReference type="AlphaFoldDB" id="A0AAV0VT10"/>
<sequence length="90" mass="10454">MALWLCHGVFDSLAVDVVKKLDVSYPPQAIRGLSMVMQELLVARFRNGRFTDRRGSWSSGLQERLVARLRNGQFSDRRWLVLLQVLWFCS</sequence>
<keyword evidence="2" id="KW-1185">Reference proteome</keyword>